<keyword evidence="2" id="KW-1185">Reference proteome</keyword>
<evidence type="ECO:0000313" key="2">
    <source>
        <dbReference type="Proteomes" id="UP000198521"/>
    </source>
</evidence>
<accession>A0A1H7MAI4</accession>
<sequence>MKNTLYFIILIQLLSCKTDVDLKKNEDSTTYEKSTEIKELNNNIKYVIAKSGLNFRKKPKGKIIGKFEFGEKVEVVKKTNIFESITDENKQIKGEWLGVLTKNQSNVKYVFGGFLANRKEFEIIGKDFLNLISSDYEVEYKTEGDLNGDKINDIAIVVKRKVNFNGNRDVIILLKDNNNIYRLDKISKTVFPSKYYSDSSESYENSYDIEDITIANNELIIELYGVGVVGNNVSKFKYFGKKLLLTNIEVSANGAGEHYKSNYNVINGEIITEITNLLNENISTETTTKQIEKKEYKFEDSNPRNINY</sequence>
<dbReference type="EMBL" id="FOAB01000003">
    <property type="protein sequence ID" value="SEL08286.1"/>
    <property type="molecule type" value="Genomic_DNA"/>
</dbReference>
<name>A0A1H7MAI4_AQUAM</name>
<gene>
    <name evidence="1" type="ORF">SAMN04487910_1659</name>
</gene>
<dbReference type="AlphaFoldDB" id="A0A1H7MAI4"/>
<evidence type="ECO:0000313" key="1">
    <source>
        <dbReference type="EMBL" id="SEL08286.1"/>
    </source>
</evidence>
<reference evidence="1 2" key="1">
    <citation type="submission" date="2016-10" db="EMBL/GenBank/DDBJ databases">
        <authorList>
            <person name="de Groot N.N."/>
        </authorList>
    </citation>
    <scope>NUCLEOTIDE SEQUENCE [LARGE SCALE GENOMIC DNA]</scope>
    <source>
        <strain evidence="1 2">DSM 25232</strain>
    </source>
</reference>
<dbReference type="RefSeq" id="WP_091407413.1">
    <property type="nucleotide sequence ID" value="NZ_FOAB01000003.1"/>
</dbReference>
<dbReference type="Gene3D" id="2.30.30.40">
    <property type="entry name" value="SH3 Domains"/>
    <property type="match status" value="1"/>
</dbReference>
<organism evidence="1 2">
    <name type="scientific">Aquimarina amphilecti</name>
    <dbReference type="NCBI Taxonomy" id="1038014"/>
    <lineage>
        <taxon>Bacteria</taxon>
        <taxon>Pseudomonadati</taxon>
        <taxon>Bacteroidota</taxon>
        <taxon>Flavobacteriia</taxon>
        <taxon>Flavobacteriales</taxon>
        <taxon>Flavobacteriaceae</taxon>
        <taxon>Aquimarina</taxon>
    </lineage>
</organism>
<proteinExistence type="predicted"/>
<dbReference type="STRING" id="1038014.SAMN04487910_1659"/>
<protein>
    <submittedName>
        <fullName evidence="1">SH3 domain-containing protein</fullName>
    </submittedName>
</protein>
<dbReference type="OrthoDB" id="788866at2"/>
<dbReference type="Proteomes" id="UP000198521">
    <property type="component" value="Unassembled WGS sequence"/>
</dbReference>